<organism evidence="1 2">
    <name type="scientific">Acorus calamus</name>
    <name type="common">Sweet flag</name>
    <dbReference type="NCBI Taxonomy" id="4465"/>
    <lineage>
        <taxon>Eukaryota</taxon>
        <taxon>Viridiplantae</taxon>
        <taxon>Streptophyta</taxon>
        <taxon>Embryophyta</taxon>
        <taxon>Tracheophyta</taxon>
        <taxon>Spermatophyta</taxon>
        <taxon>Magnoliopsida</taxon>
        <taxon>Liliopsida</taxon>
        <taxon>Acoraceae</taxon>
        <taxon>Acorus</taxon>
    </lineage>
</organism>
<dbReference type="AlphaFoldDB" id="A0AAV9EWN2"/>
<evidence type="ECO:0000313" key="1">
    <source>
        <dbReference type="EMBL" id="KAK1318125.1"/>
    </source>
</evidence>
<reference evidence="1" key="1">
    <citation type="journal article" date="2023" name="Nat. Commun.">
        <title>Diploid and tetraploid genomes of Acorus and the evolution of monocots.</title>
        <authorList>
            <person name="Ma L."/>
            <person name="Liu K.W."/>
            <person name="Li Z."/>
            <person name="Hsiao Y.Y."/>
            <person name="Qi Y."/>
            <person name="Fu T."/>
            <person name="Tang G.D."/>
            <person name="Zhang D."/>
            <person name="Sun W.H."/>
            <person name="Liu D.K."/>
            <person name="Li Y."/>
            <person name="Chen G.Z."/>
            <person name="Liu X.D."/>
            <person name="Liao X.Y."/>
            <person name="Jiang Y.T."/>
            <person name="Yu X."/>
            <person name="Hao Y."/>
            <person name="Huang J."/>
            <person name="Zhao X.W."/>
            <person name="Ke S."/>
            <person name="Chen Y.Y."/>
            <person name="Wu W.L."/>
            <person name="Hsu J.L."/>
            <person name="Lin Y.F."/>
            <person name="Huang M.D."/>
            <person name="Li C.Y."/>
            <person name="Huang L."/>
            <person name="Wang Z.W."/>
            <person name="Zhao X."/>
            <person name="Zhong W.Y."/>
            <person name="Peng D.H."/>
            <person name="Ahmad S."/>
            <person name="Lan S."/>
            <person name="Zhang J.S."/>
            <person name="Tsai W.C."/>
            <person name="Van de Peer Y."/>
            <person name="Liu Z.J."/>
        </authorList>
    </citation>
    <scope>NUCLEOTIDE SEQUENCE</scope>
    <source>
        <strain evidence="1">CP</strain>
    </source>
</reference>
<proteinExistence type="predicted"/>
<reference evidence="1" key="2">
    <citation type="submission" date="2023-06" db="EMBL/GenBank/DDBJ databases">
        <authorList>
            <person name="Ma L."/>
            <person name="Liu K.-W."/>
            <person name="Li Z."/>
            <person name="Hsiao Y.-Y."/>
            <person name="Qi Y."/>
            <person name="Fu T."/>
            <person name="Tang G."/>
            <person name="Zhang D."/>
            <person name="Sun W.-H."/>
            <person name="Liu D.-K."/>
            <person name="Li Y."/>
            <person name="Chen G.-Z."/>
            <person name="Liu X.-D."/>
            <person name="Liao X.-Y."/>
            <person name="Jiang Y.-T."/>
            <person name="Yu X."/>
            <person name="Hao Y."/>
            <person name="Huang J."/>
            <person name="Zhao X.-W."/>
            <person name="Ke S."/>
            <person name="Chen Y.-Y."/>
            <person name="Wu W.-L."/>
            <person name="Hsu J.-L."/>
            <person name="Lin Y.-F."/>
            <person name="Huang M.-D."/>
            <person name="Li C.-Y."/>
            <person name="Huang L."/>
            <person name="Wang Z.-W."/>
            <person name="Zhao X."/>
            <person name="Zhong W.-Y."/>
            <person name="Peng D.-H."/>
            <person name="Ahmad S."/>
            <person name="Lan S."/>
            <person name="Zhang J.-S."/>
            <person name="Tsai W.-C."/>
            <person name="Van De Peer Y."/>
            <person name="Liu Z.-J."/>
        </authorList>
    </citation>
    <scope>NUCLEOTIDE SEQUENCE</scope>
    <source>
        <strain evidence="1">CP</strain>
        <tissue evidence="1">Leaves</tissue>
    </source>
</reference>
<protein>
    <submittedName>
        <fullName evidence="1">Uncharacterized protein</fullName>
    </submittedName>
</protein>
<dbReference type="EMBL" id="JAUJYO010000004">
    <property type="protein sequence ID" value="KAK1318125.1"/>
    <property type="molecule type" value="Genomic_DNA"/>
</dbReference>
<name>A0AAV9EWN2_ACOCL</name>
<evidence type="ECO:0000313" key="2">
    <source>
        <dbReference type="Proteomes" id="UP001180020"/>
    </source>
</evidence>
<sequence>MVREAIVLAFPHPSLGPRRSATKPEMFDLFLETDEVWCAIASCLPRLRWLRARIFVGAGELRIAFRRRQVLHGEGEDRIRSLLDRSEGLMWASRIVGVRTIKLGCLLKFEKDAVNFLVTKNLHVLVEDESF</sequence>
<gene>
    <name evidence="1" type="ORF">QJS10_CPB04g00155</name>
</gene>
<keyword evidence="2" id="KW-1185">Reference proteome</keyword>
<dbReference type="Proteomes" id="UP001180020">
    <property type="component" value="Unassembled WGS sequence"/>
</dbReference>
<comment type="caution">
    <text evidence="1">The sequence shown here is derived from an EMBL/GenBank/DDBJ whole genome shotgun (WGS) entry which is preliminary data.</text>
</comment>
<accession>A0AAV9EWN2</accession>